<comment type="caution">
    <text evidence="1">The sequence shown here is derived from an EMBL/GenBank/DDBJ whole genome shotgun (WGS) entry which is preliminary data.</text>
</comment>
<organism evidence="1 2">
    <name type="scientific">Acanthosepion pharaonis</name>
    <name type="common">Pharaoh cuttlefish</name>
    <name type="synonym">Sepia pharaonis</name>
    <dbReference type="NCBI Taxonomy" id="158019"/>
    <lineage>
        <taxon>Eukaryota</taxon>
        <taxon>Metazoa</taxon>
        <taxon>Spiralia</taxon>
        <taxon>Lophotrochozoa</taxon>
        <taxon>Mollusca</taxon>
        <taxon>Cephalopoda</taxon>
        <taxon>Coleoidea</taxon>
        <taxon>Decapodiformes</taxon>
        <taxon>Sepiida</taxon>
        <taxon>Sepiina</taxon>
        <taxon>Sepiidae</taxon>
        <taxon>Acanthosepion</taxon>
    </lineage>
</organism>
<dbReference type="EMBL" id="CAHIKZ030002746">
    <property type="protein sequence ID" value="CAE1291591.1"/>
    <property type="molecule type" value="Genomic_DNA"/>
</dbReference>
<sequence length="196" mass="22159">MRRDFTWTFTVANVKIPILSADFLAHYALAVHMNPRPLSDTTTNLRVLATDEFVHPQHLRDCEFVFVRNDAVRRPLTPAYQGPFQVLRRTDKHLTTKRANSTDTEERTPLDTVSLNRIPLLYNCIRHCSNNCVPKKRYFGYPSTVYTDPLSSKTPTPFFTKGEHPGIDWTSNTAVPSACLRAAALNPDNDPSTGTP</sequence>
<proteinExistence type="predicted"/>
<dbReference type="AlphaFoldDB" id="A0A812D993"/>
<evidence type="ECO:0000313" key="2">
    <source>
        <dbReference type="Proteomes" id="UP000597762"/>
    </source>
</evidence>
<accession>A0A812D993</accession>
<reference evidence="1" key="1">
    <citation type="submission" date="2021-01" db="EMBL/GenBank/DDBJ databases">
        <authorList>
            <person name="Li R."/>
            <person name="Bekaert M."/>
        </authorList>
    </citation>
    <scope>NUCLEOTIDE SEQUENCE</scope>
    <source>
        <strain evidence="1">Farmed</strain>
    </source>
</reference>
<name>A0A812D993_ACAPH</name>
<gene>
    <name evidence="1" type="ORF">SPHA_48828</name>
</gene>
<dbReference type="Proteomes" id="UP000597762">
    <property type="component" value="Unassembled WGS sequence"/>
</dbReference>
<evidence type="ECO:0000313" key="1">
    <source>
        <dbReference type="EMBL" id="CAE1291591.1"/>
    </source>
</evidence>
<keyword evidence="2" id="KW-1185">Reference proteome</keyword>
<protein>
    <submittedName>
        <fullName evidence="1">Uncharacterized protein</fullName>
    </submittedName>
</protein>